<sequence>MSTSFAVQGCSSALWQLLTPSLHTTTWHSSANLAPVSRAQVAQGSRSVHPGCPARAFHASPDRAKAEDDKGVRNSARLFGGSGDDRSKSQIERAIRLKAIERRRPLRSRPPSSEDRNTEKDRRNGWFFCYQLMELLRASRSDAEGSYRSGLEMWERRPKLGPNAEVQSYNRMIALASRASKPSKALDFIEQLKKAGHAPDADTYSALFASVLAERTGKHATLWRASDGTRTRMQQRLHDHFTDLLALAKRLGAGEAASTPPKPQLRGASTHTPAPSPNAESSSSQDLRHFTESTRAISSYLWMLEAADEVEEGRKVYANLSASIPVPPRIFRQSLLHRGVQYEEDGTPPLALAQILCEAWSSLRAQWESNYELLRRGKAFWWAVGEEKEWHHLSVIVYQLLRLASSNAFMTESRPLPKSFALSIVEFLAKLQDLDSKHQGEIKSVDTSSRAKTIHLAGTRDTEKPSDSTGSSFVDTRWVDCGEIIFRMCVVHGAVELLSSLLSNLSADSAAKMEWPSDDTISVFLHLCHSEGKAEAAQTLIHLLRRIVAVSRDALDLRQPSSEDVRRPAIPKAPSLAKHIALLYRIHMTNIYASAARGTAAAEIAITKSIELFKSDLDLDLLKGSGYGTDAHRLRVQGAVIALMRARIHVAGNAKLIFGVTPQSEEEANSLAAQLILRVIHDKLIPLESPDLIPDATFTPRKRREVSSPNDTLPDVVGLDERARSPNQTIHDVVQSLKALTSMAISSNGGASLDELALWQRVLVRAQAALDLVRGSPSSKRAEGKPLNEGPRRPRDAKNRAFEHNGKLFGKPRRDAKEGLQLTEEDLKELEM</sequence>
<feature type="repeat" description="PPR" evidence="1">
    <location>
        <begin position="165"/>
        <end position="199"/>
    </location>
</feature>
<keyword evidence="4" id="KW-1185">Reference proteome</keyword>
<feature type="region of interest" description="Disordered" evidence="2">
    <location>
        <begin position="42"/>
        <end position="91"/>
    </location>
</feature>
<dbReference type="OrthoDB" id="10265925at2759"/>
<feature type="compositionally biased region" description="Acidic residues" evidence="2">
    <location>
        <begin position="823"/>
        <end position="832"/>
    </location>
</feature>
<accession>A0A0N7L8Z9</accession>
<evidence type="ECO:0000313" key="4">
    <source>
        <dbReference type="Proteomes" id="UP000054845"/>
    </source>
</evidence>
<dbReference type="EMBL" id="CCYA01000149">
    <property type="protein sequence ID" value="CEH12394.1"/>
    <property type="molecule type" value="Genomic_DNA"/>
</dbReference>
<feature type="region of interest" description="Disordered" evidence="2">
    <location>
        <begin position="253"/>
        <end position="288"/>
    </location>
</feature>
<reference evidence="3 4" key="1">
    <citation type="submission" date="2014-09" db="EMBL/GenBank/DDBJ databases">
        <authorList>
            <person name="Magalhaes I.L.F."/>
            <person name="Oliveira U."/>
            <person name="Santos F.R."/>
            <person name="Vidigal T.H.D.A."/>
            <person name="Brescovit A.D."/>
            <person name="Santos A.J."/>
        </authorList>
    </citation>
    <scope>NUCLEOTIDE SEQUENCE [LARGE SCALE GENOMIC DNA]</scope>
</reference>
<feature type="region of interest" description="Disordered" evidence="2">
    <location>
        <begin position="774"/>
        <end position="832"/>
    </location>
</feature>
<name>A0A0N7L8Z9_9BASI</name>
<evidence type="ECO:0000313" key="3">
    <source>
        <dbReference type="EMBL" id="CEH12394.1"/>
    </source>
</evidence>
<feature type="compositionally biased region" description="Basic and acidic residues" evidence="2">
    <location>
        <begin position="780"/>
        <end position="818"/>
    </location>
</feature>
<proteinExistence type="predicted"/>
<dbReference type="InterPro" id="IPR002885">
    <property type="entry name" value="PPR_rpt"/>
</dbReference>
<feature type="compositionally biased region" description="Basic and acidic residues" evidence="2">
    <location>
        <begin position="60"/>
        <end position="72"/>
    </location>
</feature>
<dbReference type="Gene3D" id="1.25.40.10">
    <property type="entry name" value="Tetratricopeptide repeat domain"/>
    <property type="match status" value="1"/>
</dbReference>
<organism evidence="3 4">
    <name type="scientific">Ceraceosorus bombacis</name>
    <dbReference type="NCBI Taxonomy" id="401625"/>
    <lineage>
        <taxon>Eukaryota</taxon>
        <taxon>Fungi</taxon>
        <taxon>Dikarya</taxon>
        <taxon>Basidiomycota</taxon>
        <taxon>Ustilaginomycotina</taxon>
        <taxon>Exobasidiomycetes</taxon>
        <taxon>Ceraceosorales</taxon>
        <taxon>Ceraceosoraceae</taxon>
        <taxon>Ceraceosorus</taxon>
    </lineage>
</organism>
<evidence type="ECO:0000256" key="1">
    <source>
        <dbReference type="PROSITE-ProRule" id="PRU00708"/>
    </source>
</evidence>
<dbReference type="InterPro" id="IPR011990">
    <property type="entry name" value="TPR-like_helical_dom_sf"/>
</dbReference>
<dbReference type="Proteomes" id="UP000054845">
    <property type="component" value="Unassembled WGS sequence"/>
</dbReference>
<evidence type="ECO:0000256" key="2">
    <source>
        <dbReference type="SAM" id="MobiDB-lite"/>
    </source>
</evidence>
<protein>
    <submittedName>
        <fullName evidence="3">Pentatricopeptide repeat</fullName>
    </submittedName>
</protein>
<dbReference type="PROSITE" id="PS51375">
    <property type="entry name" value="PPR"/>
    <property type="match status" value="1"/>
</dbReference>
<dbReference type="AlphaFoldDB" id="A0A0N7L8Z9"/>